<protein>
    <submittedName>
        <fullName evidence="1">Uncharacterized protein</fullName>
    </submittedName>
</protein>
<proteinExistence type="predicted"/>
<dbReference type="EMBL" id="FNFU01000019">
    <property type="protein sequence ID" value="SDK94310.1"/>
    <property type="molecule type" value="Genomic_DNA"/>
</dbReference>
<gene>
    <name evidence="1" type="ORF">SAMN05216282_11915</name>
</gene>
<organism evidence="1 2">
    <name type="scientific">Cryobacterium psychrotolerans</name>
    <dbReference type="NCBI Taxonomy" id="386301"/>
    <lineage>
        <taxon>Bacteria</taxon>
        <taxon>Bacillati</taxon>
        <taxon>Actinomycetota</taxon>
        <taxon>Actinomycetes</taxon>
        <taxon>Micrococcales</taxon>
        <taxon>Microbacteriaceae</taxon>
        <taxon>Cryobacterium</taxon>
    </lineage>
</organism>
<dbReference type="Proteomes" id="UP000198701">
    <property type="component" value="Unassembled WGS sequence"/>
</dbReference>
<dbReference type="RefSeq" id="WP_255452843.1">
    <property type="nucleotide sequence ID" value="NZ_FNFU01000019.1"/>
</dbReference>
<keyword evidence="2" id="KW-1185">Reference proteome</keyword>
<evidence type="ECO:0000313" key="1">
    <source>
        <dbReference type="EMBL" id="SDK94310.1"/>
    </source>
</evidence>
<name>A0A1G9G0Y0_9MICO</name>
<accession>A0A1G9G0Y0</accession>
<sequence length="40" mass="3832">MTDATTTQEVPTDATDATVPEIELLGQSGGGCCGGSACGS</sequence>
<dbReference type="AlphaFoldDB" id="A0A1G9G0Y0"/>
<evidence type="ECO:0000313" key="2">
    <source>
        <dbReference type="Proteomes" id="UP000198701"/>
    </source>
</evidence>
<dbReference type="STRING" id="386301.SAMN05216282_11915"/>
<reference evidence="1 2" key="1">
    <citation type="submission" date="2016-10" db="EMBL/GenBank/DDBJ databases">
        <authorList>
            <person name="de Groot N.N."/>
        </authorList>
    </citation>
    <scope>NUCLEOTIDE SEQUENCE [LARGE SCALE GENOMIC DNA]</scope>
    <source>
        <strain evidence="1 2">CGMCC 1.5382</strain>
    </source>
</reference>